<feature type="transmembrane region" description="Helical" evidence="6">
    <location>
        <begin position="118"/>
        <end position="136"/>
    </location>
</feature>
<dbReference type="RefSeq" id="WP_256600772.1">
    <property type="nucleotide sequence ID" value="NZ_JANIBJ010000004.1"/>
</dbReference>
<evidence type="ECO:0000256" key="3">
    <source>
        <dbReference type="ARBA" id="ARBA00022692"/>
    </source>
</evidence>
<feature type="transmembrane region" description="Helical" evidence="6">
    <location>
        <begin position="408"/>
        <end position="427"/>
    </location>
</feature>
<feature type="transmembrane region" description="Helical" evidence="6">
    <location>
        <begin position="439"/>
        <end position="457"/>
    </location>
</feature>
<sequence length="762" mass="85601">MLLIKLGVTSLLLLVVFSRIDINNIAQLLFYVDWKYILAAIFITILQTYILSWRWHRIVCFLDGMLEVAVAVRLSFLGVFMNQVLPTSIGGDVFRVWGAHRHGLISNIGFSSVVIDRVTGLLSLSMVVTIASLFVWSDLNDGLLRFTILSSSVMILALIVFCTVGVGQKYRFLNHHIVKLMNDLASGMRKLLVNPYRAVEVLIVGALASSTGFLAVFVLSKSIGIDVSFFISAVFVGMVTLLAALPISIGGWGVRESAMVALFGIVGVPNEKSLLLSVLYGVVMMLASLPGGFLWWGGKGSLKSDSTCAQVGQLDSKVCMALDFHNATNKRRALGRIGFYGAKAINQMFRTELSTSHAWLYILLFLGLGISILLKGPVISLDSSTYVNHWPTRSPVYPFLLDIFDEHYHLLVLMQYITGVASIVFFCEKLKSIFIRTRHVSIMFFLLLILPYLPIDFLDIANLVGAESVSYSLFLLSTGYFIAGLYALDKRSIFLSCVILFILMLTRKQFVFLYPVYVLMLLLMRNKSKSLILICMVFVSYFGSNAIERVYNGITAGHFTGVPFTGIQLVVRPLWIARFVDADQFSGLEKEVFVSTLQMMDKNYVSLSSCKESALPIQCGYHHFLESYNLICWQILYPVLKGNGITDWWEIDRITLSISYKLIKGNLFTYLSEYYSAVKNGDGPYYMLFLLVVLILSLIDSMRYDKITSRVLLMVTMMCLANILLVSIVEPLLQRYTFYTSFLQIAVLVVFLFEPEKSKCVE</sequence>
<protein>
    <submittedName>
        <fullName evidence="7">Flippase-like domain-containing protein</fullName>
    </submittedName>
</protein>
<evidence type="ECO:0000256" key="6">
    <source>
        <dbReference type="SAM" id="Phobius"/>
    </source>
</evidence>
<name>A0ABT1TCC1_9GAMM</name>
<dbReference type="EMBL" id="JANIBJ010000004">
    <property type="protein sequence ID" value="MCQ8103103.1"/>
    <property type="molecule type" value="Genomic_DNA"/>
</dbReference>
<keyword evidence="8" id="KW-1185">Reference proteome</keyword>
<feature type="transmembrane region" description="Helical" evidence="6">
    <location>
        <begin position="711"/>
        <end position="730"/>
    </location>
</feature>
<accession>A0ABT1TCC1</accession>
<feature type="transmembrane region" description="Helical" evidence="6">
    <location>
        <begin position="58"/>
        <end position="81"/>
    </location>
</feature>
<evidence type="ECO:0000256" key="5">
    <source>
        <dbReference type="ARBA" id="ARBA00023136"/>
    </source>
</evidence>
<feature type="transmembrane region" description="Helical" evidence="6">
    <location>
        <begin position="559"/>
        <end position="580"/>
    </location>
</feature>
<comment type="caution">
    <text evidence="7">The sequence shown here is derived from an EMBL/GenBank/DDBJ whole genome shotgun (WGS) entry which is preliminary data.</text>
</comment>
<reference evidence="7 8" key="1">
    <citation type="submission" date="2022-07" db="EMBL/GenBank/DDBJ databases">
        <title>Methylomonas rivi sp. nov., Methylomonas rosea sp. nov., Methylomonas aureus sp. nov. and Methylomonas subterranea sp. nov., four novel methanotrophs isolated from a freshwater creek and the deep terrestrial subsurface.</title>
        <authorList>
            <person name="Abin C."/>
            <person name="Sankaranarayanan K."/>
            <person name="Garner C."/>
            <person name="Sindelar R."/>
            <person name="Kotary K."/>
            <person name="Garner R."/>
            <person name="Barclay S."/>
            <person name="Lawson P."/>
            <person name="Krumholz L."/>
        </authorList>
    </citation>
    <scope>NUCLEOTIDE SEQUENCE [LARGE SCALE GENOMIC DNA]</scope>
    <source>
        <strain evidence="7 8">SURF-2</strain>
    </source>
</reference>
<keyword evidence="2" id="KW-1003">Cell membrane</keyword>
<feature type="transmembrane region" description="Helical" evidence="6">
    <location>
        <begin position="34"/>
        <end position="51"/>
    </location>
</feature>
<feature type="transmembrane region" description="Helical" evidence="6">
    <location>
        <begin position="227"/>
        <end position="254"/>
    </location>
</feature>
<gene>
    <name evidence="7" type="ORF">NP590_03195</name>
</gene>
<dbReference type="Proteomes" id="UP001524499">
    <property type="component" value="Unassembled WGS sequence"/>
</dbReference>
<dbReference type="NCBIfam" id="TIGR00374">
    <property type="entry name" value="flippase-like domain"/>
    <property type="match status" value="1"/>
</dbReference>
<dbReference type="PANTHER" id="PTHR40277:SF1">
    <property type="entry name" value="BLL5419 PROTEIN"/>
    <property type="match status" value="1"/>
</dbReference>
<feature type="transmembrane region" description="Helical" evidence="6">
    <location>
        <begin position="500"/>
        <end position="524"/>
    </location>
</feature>
<proteinExistence type="predicted"/>
<comment type="subcellular location">
    <subcellularLocation>
        <location evidence="1">Cell membrane</location>
        <topology evidence="1">Multi-pass membrane protein</topology>
    </subcellularLocation>
</comment>
<evidence type="ECO:0000313" key="7">
    <source>
        <dbReference type="EMBL" id="MCQ8103103.1"/>
    </source>
</evidence>
<feature type="transmembrane region" description="Helical" evidence="6">
    <location>
        <begin position="358"/>
        <end position="379"/>
    </location>
</feature>
<dbReference type="Pfam" id="PF03706">
    <property type="entry name" value="LPG_synthase_TM"/>
    <property type="match status" value="1"/>
</dbReference>
<organism evidence="7 8">
    <name type="scientific">Methylomonas subterranea</name>
    <dbReference type="NCBI Taxonomy" id="2952225"/>
    <lineage>
        <taxon>Bacteria</taxon>
        <taxon>Pseudomonadati</taxon>
        <taxon>Pseudomonadota</taxon>
        <taxon>Gammaproteobacteria</taxon>
        <taxon>Methylococcales</taxon>
        <taxon>Methylococcaceae</taxon>
        <taxon>Methylomonas</taxon>
    </lineage>
</organism>
<feature type="transmembrane region" description="Helical" evidence="6">
    <location>
        <begin position="530"/>
        <end position="547"/>
    </location>
</feature>
<dbReference type="PANTHER" id="PTHR40277">
    <property type="entry name" value="BLL5419 PROTEIN"/>
    <property type="match status" value="1"/>
</dbReference>
<feature type="transmembrane region" description="Helical" evidence="6">
    <location>
        <begin position="274"/>
        <end position="296"/>
    </location>
</feature>
<evidence type="ECO:0000256" key="1">
    <source>
        <dbReference type="ARBA" id="ARBA00004651"/>
    </source>
</evidence>
<evidence type="ECO:0000256" key="4">
    <source>
        <dbReference type="ARBA" id="ARBA00022989"/>
    </source>
</evidence>
<keyword evidence="3 6" id="KW-0812">Transmembrane</keyword>
<feature type="transmembrane region" description="Helical" evidence="6">
    <location>
        <begin position="198"/>
        <end position="220"/>
    </location>
</feature>
<feature type="transmembrane region" description="Helical" evidence="6">
    <location>
        <begin position="143"/>
        <end position="166"/>
    </location>
</feature>
<keyword evidence="5 6" id="KW-0472">Membrane</keyword>
<feature type="transmembrane region" description="Helical" evidence="6">
    <location>
        <begin position="469"/>
        <end position="488"/>
    </location>
</feature>
<keyword evidence="4 6" id="KW-1133">Transmembrane helix</keyword>
<evidence type="ECO:0000256" key="2">
    <source>
        <dbReference type="ARBA" id="ARBA00022475"/>
    </source>
</evidence>
<dbReference type="InterPro" id="IPR022791">
    <property type="entry name" value="L-PG_synthase/AglD"/>
</dbReference>
<feature type="transmembrane region" description="Helical" evidence="6">
    <location>
        <begin position="683"/>
        <end position="699"/>
    </location>
</feature>
<evidence type="ECO:0000313" key="8">
    <source>
        <dbReference type="Proteomes" id="UP001524499"/>
    </source>
</evidence>